<feature type="domain" description="THIF-type NAD/FAD binding fold" evidence="1">
    <location>
        <begin position="114"/>
        <end position="250"/>
    </location>
</feature>
<evidence type="ECO:0000259" key="1">
    <source>
        <dbReference type="Pfam" id="PF00899"/>
    </source>
</evidence>
<proteinExistence type="predicted"/>
<accession>A0ABS3CLM9</accession>
<dbReference type="RefSeq" id="WP_206588605.1">
    <property type="nucleotide sequence ID" value="NZ_JAFKCU010000008.1"/>
</dbReference>
<organism evidence="2 3">
    <name type="scientific">Algoriphagus pacificus</name>
    <dbReference type="NCBI Taxonomy" id="2811234"/>
    <lineage>
        <taxon>Bacteria</taxon>
        <taxon>Pseudomonadati</taxon>
        <taxon>Bacteroidota</taxon>
        <taxon>Cytophagia</taxon>
        <taxon>Cytophagales</taxon>
        <taxon>Cyclobacteriaceae</taxon>
        <taxon>Algoriphagus</taxon>
    </lineage>
</organism>
<dbReference type="PANTHER" id="PTHR43267:SF3">
    <property type="entry name" value="THIF PROTEIN"/>
    <property type="match status" value="1"/>
</dbReference>
<dbReference type="CDD" id="cd01483">
    <property type="entry name" value="E1_enzyme_family"/>
    <property type="match status" value="1"/>
</dbReference>
<dbReference type="InterPro" id="IPR045886">
    <property type="entry name" value="ThiF/MoeB/HesA"/>
</dbReference>
<dbReference type="Gene3D" id="3.40.50.720">
    <property type="entry name" value="NAD(P)-binding Rossmann-like Domain"/>
    <property type="match status" value="1"/>
</dbReference>
<dbReference type="Proteomes" id="UP000664480">
    <property type="component" value="Unassembled WGS sequence"/>
</dbReference>
<dbReference type="InterPro" id="IPR035985">
    <property type="entry name" value="Ubiquitin-activating_enz"/>
</dbReference>
<sequence length="755" mass="85708">MNKIFESGIYNQVYPIILNPKNHDDQIKLDLLLQNNNIKVVNTLDNQIIELLNAKSGGKKINSDKHNQLLKEFYEVNDKDTFGNWIYYPWKNTLVRLLPEEDFILVRTSRNNYKITQQEQKELATRKVGIIGLSVGQSIALAMALERSFGELRISDFDTLDLSNINRLRASIIDLNEEKSIIAAREIWEIDPYLNIKLFREGISEENIDDFLTSGGKLDLLIDECDSFNIKVLAREKAKKYKIPVVMETSDRGMVDIERFDLEPDRPIFHGHMKGVSYSDLKELSDRQRIAIGLKITGINTLSSRMKASLLEMNQTITSWPQLASAVFLGGATISHIARKLLLGANYQSGKCLVDIDELVKPEENSQVKEVEKEAISFSDWMTLIPNNLQPSSVNIPQNDLRDIIEHANMAPSGGNVQPWHWILDEKSIIHLFHDKTKSDSFLDFLGTGSLIAFGAALENLRLKAAYLGYEIEIIHQINEFEQDLIASIRFISKSPLPLKVKYSELVEGISKRCTNRKNNERVEISDQVISEMENLVTDLELGIKSKTDDKSLQELARIIGEMDRLRLLHKRGYRDFINEIRWTEKEAIDTSDGIDIETLELEGADRAALGLLRDAAAVELLRENNLGTALSKISDTTVLSSSAVVMIQGASFDPITYLKAGIALQRIWIKANLNDISIQPISASLFIFQRLKREITTGYSKLNQERIIELSEDLNKLFNDGISCENLFLIRLNKVQEPSVRAYRRDVSNSLTII</sequence>
<protein>
    <submittedName>
        <fullName evidence="2">Rv1355c family protein</fullName>
    </submittedName>
</protein>
<dbReference type="InterPro" id="IPR000415">
    <property type="entry name" value="Nitroreductase-like"/>
</dbReference>
<name>A0ABS3CLM9_9BACT</name>
<dbReference type="NCBIfam" id="NF005901">
    <property type="entry name" value="PRK07877.1"/>
    <property type="match status" value="1"/>
</dbReference>
<dbReference type="SUPFAM" id="SSF55469">
    <property type="entry name" value="FMN-dependent nitroreductase-like"/>
    <property type="match status" value="1"/>
</dbReference>
<keyword evidence="3" id="KW-1185">Reference proteome</keyword>
<dbReference type="InterPro" id="IPR000594">
    <property type="entry name" value="ThiF_NAD_FAD-bd"/>
</dbReference>
<dbReference type="PANTHER" id="PTHR43267">
    <property type="entry name" value="TRNA THREONYLCARBAMOYLADENOSINE DEHYDRATASE"/>
    <property type="match status" value="1"/>
</dbReference>
<evidence type="ECO:0000313" key="2">
    <source>
        <dbReference type="EMBL" id="MBN7817937.1"/>
    </source>
</evidence>
<dbReference type="EMBL" id="JAFKCU010000008">
    <property type="protein sequence ID" value="MBN7817937.1"/>
    <property type="molecule type" value="Genomic_DNA"/>
</dbReference>
<dbReference type="Pfam" id="PF00899">
    <property type="entry name" value="ThiF"/>
    <property type="match status" value="1"/>
</dbReference>
<dbReference type="SUPFAM" id="SSF69572">
    <property type="entry name" value="Activating enzymes of the ubiquitin-like proteins"/>
    <property type="match status" value="1"/>
</dbReference>
<comment type="caution">
    <text evidence="2">The sequence shown here is derived from an EMBL/GenBank/DDBJ whole genome shotgun (WGS) entry which is preliminary data.</text>
</comment>
<evidence type="ECO:0000313" key="3">
    <source>
        <dbReference type="Proteomes" id="UP000664480"/>
    </source>
</evidence>
<gene>
    <name evidence="2" type="ORF">J0A69_21030</name>
</gene>
<dbReference type="Gene3D" id="3.40.109.10">
    <property type="entry name" value="NADH Oxidase"/>
    <property type="match status" value="2"/>
</dbReference>
<reference evidence="2 3" key="1">
    <citation type="submission" date="2021-03" db="EMBL/GenBank/DDBJ databases">
        <title>novel species isolated from a fishpond in China.</title>
        <authorList>
            <person name="Lu H."/>
            <person name="Cai Z."/>
        </authorList>
    </citation>
    <scope>NUCLEOTIDE SEQUENCE [LARGE SCALE GENOMIC DNA]</scope>
    <source>
        <strain evidence="2 3">YJ13C</strain>
    </source>
</reference>